<evidence type="ECO:0000256" key="2">
    <source>
        <dbReference type="ARBA" id="ARBA00022692"/>
    </source>
</evidence>
<keyword evidence="7" id="KW-1185">Reference proteome</keyword>
<reference evidence="6" key="1">
    <citation type="journal article" date="2021" name="Front. Microbiol.">
        <title>Comprehensive Comparative Genomics and Phenotyping of Methylobacterium Species.</title>
        <authorList>
            <person name="Alessa O."/>
            <person name="Ogura Y."/>
            <person name="Fujitani Y."/>
            <person name="Takami H."/>
            <person name="Hayashi T."/>
            <person name="Sahin N."/>
            <person name="Tani A."/>
        </authorList>
    </citation>
    <scope>NUCLEOTIDE SEQUENCE</scope>
    <source>
        <strain evidence="6">KCTC 52305</strain>
    </source>
</reference>
<evidence type="ECO:0000313" key="6">
    <source>
        <dbReference type="EMBL" id="GJD52041.1"/>
    </source>
</evidence>
<evidence type="ECO:0000256" key="5">
    <source>
        <dbReference type="SAM" id="Phobius"/>
    </source>
</evidence>
<name>A0ABQ4R5E4_9HYPH</name>
<reference evidence="6" key="2">
    <citation type="submission" date="2021-08" db="EMBL/GenBank/DDBJ databases">
        <authorList>
            <person name="Tani A."/>
            <person name="Ola A."/>
            <person name="Ogura Y."/>
            <person name="Katsura K."/>
            <person name="Hayashi T."/>
        </authorList>
    </citation>
    <scope>NUCLEOTIDE SEQUENCE</scope>
    <source>
        <strain evidence="6">KCTC 52305</strain>
    </source>
</reference>
<proteinExistence type="predicted"/>
<dbReference type="Proteomes" id="UP001055167">
    <property type="component" value="Unassembled WGS sequence"/>
</dbReference>
<dbReference type="SUPFAM" id="SSF161111">
    <property type="entry name" value="Cation efflux protein transmembrane domain-like"/>
    <property type="match status" value="1"/>
</dbReference>
<keyword evidence="2 5" id="KW-0812">Transmembrane</keyword>
<dbReference type="EMBL" id="BPQH01000016">
    <property type="protein sequence ID" value="GJD52041.1"/>
    <property type="molecule type" value="Genomic_DNA"/>
</dbReference>
<sequence>MHDASPTPRPDYTRTVWAVAAVTLAAALGEAAFAQAAGLPDLAKDAADFGYDIALNVVAALVFGRGARVERLSAFVIAALLAASGLSGLADLWASLRNPVAASTQEVVAANLVATAVACLAAAALVRFRGDANPLIKATWLNARNDAVATLLTCALGLLAQAAPVRWPGFALDLVGVVFALQAAAAVLRAAWREAPEAEPWTQPARPRP</sequence>
<evidence type="ECO:0000256" key="3">
    <source>
        <dbReference type="ARBA" id="ARBA00022989"/>
    </source>
</evidence>
<feature type="transmembrane region" description="Helical" evidence="5">
    <location>
        <begin position="108"/>
        <end position="126"/>
    </location>
</feature>
<feature type="transmembrane region" description="Helical" evidence="5">
    <location>
        <begin position="46"/>
        <end position="63"/>
    </location>
</feature>
<gene>
    <name evidence="6" type="ORF">OPKNFCMD_4803</name>
</gene>
<feature type="transmembrane region" description="Helical" evidence="5">
    <location>
        <begin position="147"/>
        <end position="164"/>
    </location>
</feature>
<keyword evidence="3 5" id="KW-1133">Transmembrane helix</keyword>
<evidence type="ECO:0008006" key="8">
    <source>
        <dbReference type="Google" id="ProtNLM"/>
    </source>
</evidence>
<keyword evidence="4 5" id="KW-0472">Membrane</keyword>
<dbReference type="Gene3D" id="1.20.1510.10">
    <property type="entry name" value="Cation efflux protein transmembrane domain"/>
    <property type="match status" value="1"/>
</dbReference>
<comment type="subcellular location">
    <subcellularLocation>
        <location evidence="1">Membrane</location>
        <topology evidence="1">Multi-pass membrane protein</topology>
    </subcellularLocation>
</comment>
<dbReference type="RefSeq" id="WP_128564248.1">
    <property type="nucleotide sequence ID" value="NZ_BPQH01000016.1"/>
</dbReference>
<feature type="transmembrane region" description="Helical" evidence="5">
    <location>
        <begin position="170"/>
        <end position="192"/>
    </location>
</feature>
<evidence type="ECO:0000313" key="7">
    <source>
        <dbReference type="Proteomes" id="UP001055167"/>
    </source>
</evidence>
<feature type="transmembrane region" description="Helical" evidence="5">
    <location>
        <begin position="75"/>
        <end position="96"/>
    </location>
</feature>
<protein>
    <recommendedName>
        <fullName evidence="8">Cation transporter</fullName>
    </recommendedName>
</protein>
<evidence type="ECO:0000256" key="4">
    <source>
        <dbReference type="ARBA" id="ARBA00023136"/>
    </source>
</evidence>
<organism evidence="6 7">
    <name type="scientific">Methylobacterium crusticola</name>
    <dbReference type="NCBI Taxonomy" id="1697972"/>
    <lineage>
        <taxon>Bacteria</taxon>
        <taxon>Pseudomonadati</taxon>
        <taxon>Pseudomonadota</taxon>
        <taxon>Alphaproteobacteria</taxon>
        <taxon>Hyphomicrobiales</taxon>
        <taxon>Methylobacteriaceae</taxon>
        <taxon>Methylobacterium</taxon>
    </lineage>
</organism>
<evidence type="ECO:0000256" key="1">
    <source>
        <dbReference type="ARBA" id="ARBA00004141"/>
    </source>
</evidence>
<comment type="caution">
    <text evidence="6">The sequence shown here is derived from an EMBL/GenBank/DDBJ whole genome shotgun (WGS) entry which is preliminary data.</text>
</comment>
<dbReference type="InterPro" id="IPR027469">
    <property type="entry name" value="Cation_efflux_TMD_sf"/>
</dbReference>
<accession>A0ABQ4R5E4</accession>